<gene>
    <name evidence="2" type="ORF">CYJ96_09415</name>
</gene>
<proteinExistence type="predicted"/>
<dbReference type="EMBL" id="PKJS01000011">
    <property type="protein sequence ID" value="PKZ68344.1"/>
    <property type="molecule type" value="Genomic_DNA"/>
</dbReference>
<sequence length="60" mass="7124">MLKQLKLWYRGGKHVNGEVVYQLPHWSARVARRTVDFVSLEWKWLLAFLCLIMIILIIAV</sequence>
<name>A0A2I1RGV8_FAUOS</name>
<comment type="caution">
    <text evidence="2">The sequence shown here is derived from an EMBL/GenBank/DDBJ whole genome shotgun (WGS) entry which is preliminary data.</text>
</comment>
<evidence type="ECO:0000313" key="3">
    <source>
        <dbReference type="Proteomes" id="UP000234914"/>
    </source>
</evidence>
<feature type="transmembrane region" description="Helical" evidence="1">
    <location>
        <begin position="42"/>
        <end position="59"/>
    </location>
</feature>
<keyword evidence="1" id="KW-0812">Transmembrane</keyword>
<accession>A0A2I1RGV8</accession>
<reference evidence="2 3" key="1">
    <citation type="submission" date="2017-12" db="EMBL/GenBank/DDBJ databases">
        <title>Phylogenetic diversity of female urinary microbiome.</title>
        <authorList>
            <person name="Thomas-White K."/>
            <person name="Wolfe A.J."/>
        </authorList>
    </citation>
    <scope>NUCLEOTIDE SEQUENCE [LARGE SCALE GENOMIC DNA]</scope>
    <source>
        <strain evidence="2 3">UMB0416</strain>
    </source>
</reference>
<organism evidence="2 3">
    <name type="scientific">Faucicola osloensis</name>
    <name type="common">Moraxella osloensis</name>
    <dbReference type="NCBI Taxonomy" id="34062"/>
    <lineage>
        <taxon>Bacteria</taxon>
        <taxon>Pseudomonadati</taxon>
        <taxon>Pseudomonadota</taxon>
        <taxon>Gammaproteobacteria</taxon>
        <taxon>Moraxellales</taxon>
        <taxon>Moraxellaceae</taxon>
        <taxon>Faucicola</taxon>
    </lineage>
</organism>
<dbReference type="AlphaFoldDB" id="A0A2I1RGV8"/>
<evidence type="ECO:0000313" key="2">
    <source>
        <dbReference type="EMBL" id="PKZ68344.1"/>
    </source>
</evidence>
<keyword evidence="1" id="KW-0472">Membrane</keyword>
<dbReference type="Proteomes" id="UP000234914">
    <property type="component" value="Unassembled WGS sequence"/>
</dbReference>
<keyword evidence="1" id="KW-1133">Transmembrane helix</keyword>
<protein>
    <submittedName>
        <fullName evidence="2">Uncharacterized protein</fullName>
    </submittedName>
</protein>
<evidence type="ECO:0000256" key="1">
    <source>
        <dbReference type="SAM" id="Phobius"/>
    </source>
</evidence>